<name>A0ABX0IMZ6_9FLAO</name>
<evidence type="ECO:0000256" key="1">
    <source>
        <dbReference type="ARBA" id="ARBA00022801"/>
    </source>
</evidence>
<dbReference type="InterPro" id="IPR002125">
    <property type="entry name" value="CMP_dCMP_dom"/>
</dbReference>
<dbReference type="Gene3D" id="3.40.50.300">
    <property type="entry name" value="P-loop containing nucleotide triphosphate hydrolases"/>
    <property type="match status" value="1"/>
</dbReference>
<feature type="domain" description="CMP/dCMP-type deaminase" evidence="2">
    <location>
        <begin position="499"/>
        <end position="554"/>
    </location>
</feature>
<dbReference type="PANTHER" id="PTHR11086">
    <property type="entry name" value="DEOXYCYTIDYLATE DEAMINASE-RELATED"/>
    <property type="match status" value="1"/>
</dbReference>
<dbReference type="SUPFAM" id="SSF53927">
    <property type="entry name" value="Cytidine deaminase-like"/>
    <property type="match status" value="1"/>
</dbReference>
<protein>
    <recommendedName>
        <fullName evidence="2">CMP/dCMP-type deaminase domain-containing protein</fullName>
    </recommendedName>
</protein>
<comment type="caution">
    <text evidence="3">The sequence shown here is derived from an EMBL/GenBank/DDBJ whole genome shotgun (WGS) entry which is preliminary data.</text>
</comment>
<dbReference type="Gene3D" id="3.40.140.10">
    <property type="entry name" value="Cytidine Deaminase, domain 2"/>
    <property type="match status" value="1"/>
</dbReference>
<dbReference type="RefSeq" id="WP_140961071.1">
    <property type="nucleotide sequence ID" value="NZ_VEVQ02000003.1"/>
</dbReference>
<evidence type="ECO:0000313" key="3">
    <source>
        <dbReference type="EMBL" id="NHN25177.1"/>
    </source>
</evidence>
<gene>
    <name evidence="3" type="ORF">FIA58_005745</name>
</gene>
<keyword evidence="4" id="KW-1185">Reference proteome</keyword>
<keyword evidence="1" id="KW-0378">Hydrolase</keyword>
<sequence length="662" mass="76181">MSTKLDQLYSLRKNFTILGLTGRTGSGCSELAEILSTNFDKISNIRQVDDIAESVFQKKYQIVQNYTQQNWKKYKVIEYKKVLFFMLLPLLKNNSKNKHLSDYYRYYLKEESDISKISEIKISLENLIKNDSPLVDEIVELGDLTKVRIKTKLENLNKIFWGPEFNKLSDKVNLLLKDNGIIERIMLLHHTANNFRKSGRPFKTYKSDPKNIYTIAKVINRIIKATKQESKNEECHIVIDSLRNSLEINFFKERFSAFYLIAVKNDARKSNIINSYFKVDSKVVDRLIEIDETEYKCTDYQKGIFYAPDVQNCIQIADYHVNYNIFQSDKESKEDNLKNNFSFFSVQEQLMKLQALIQQPGIITPDPTERIMQVAYTAKLNSGCISRQVGAVVTDNEFSTKAIGWNDVPKGAIPCAFRNVKDISTKQYGFTKFELGEGLKETEQINSDEADNLLDNESKKFNEYVKSNYSEEKLPTESLGGRNCPYCFKQAYNTFSGEKNQVHTRSLHAEENAMMQISRSGGQGLKDGFLFTTASPCELCAKKAYQLGVRTIYYIDPYPGISRNHILKSNSKTDPKMVLFSGAVGRAYHKLYEPFLSQKDELALLTNFKLESPLNVKVKSLKNILKDKFEDREDLIEKLDKALGEDDNAFDNFIKIVEKGLE</sequence>
<dbReference type="InterPro" id="IPR015517">
    <property type="entry name" value="dCMP_deaminase-rel"/>
</dbReference>
<evidence type="ECO:0000259" key="2">
    <source>
        <dbReference type="Pfam" id="PF00383"/>
    </source>
</evidence>
<dbReference type="InterPro" id="IPR016193">
    <property type="entry name" value="Cytidine_deaminase-like"/>
</dbReference>
<accession>A0ABX0IMZ6</accession>
<proteinExistence type="predicted"/>
<reference evidence="3" key="2">
    <citation type="submission" date="2020-02" db="EMBL/GenBank/DDBJ databases">
        <title>Flavobacterium profundi sp. nov., isolated from a deep-sea seamount.</title>
        <authorList>
            <person name="Zhang D.-C."/>
        </authorList>
    </citation>
    <scope>NUCLEOTIDE SEQUENCE</scope>
    <source>
        <strain evidence="3">EC11</strain>
    </source>
</reference>
<reference evidence="3" key="1">
    <citation type="submission" date="2019-05" db="EMBL/GenBank/DDBJ databases">
        <authorList>
            <person name="Lianzixin W."/>
        </authorList>
    </citation>
    <scope>NUCLEOTIDE SEQUENCE</scope>
    <source>
        <strain evidence="3">EC11</strain>
    </source>
</reference>
<dbReference type="EMBL" id="VEVQ02000003">
    <property type="protein sequence ID" value="NHN25177.1"/>
    <property type="molecule type" value="Genomic_DNA"/>
</dbReference>
<dbReference type="Proteomes" id="UP000817854">
    <property type="component" value="Unassembled WGS sequence"/>
</dbReference>
<dbReference type="PANTHER" id="PTHR11086:SF18">
    <property type="entry name" value="DEOXYCYTIDYLATE DEAMINASE"/>
    <property type="match status" value="1"/>
</dbReference>
<evidence type="ECO:0000313" key="4">
    <source>
        <dbReference type="Proteomes" id="UP000817854"/>
    </source>
</evidence>
<dbReference type="InterPro" id="IPR027417">
    <property type="entry name" value="P-loop_NTPase"/>
</dbReference>
<dbReference type="Pfam" id="PF00383">
    <property type="entry name" value="dCMP_cyt_deam_1"/>
    <property type="match status" value="1"/>
</dbReference>
<organism evidence="3 4">
    <name type="scientific">Flavobacterium jejuense</name>
    <dbReference type="NCBI Taxonomy" id="1544455"/>
    <lineage>
        <taxon>Bacteria</taxon>
        <taxon>Pseudomonadati</taxon>
        <taxon>Bacteroidota</taxon>
        <taxon>Flavobacteriia</taxon>
        <taxon>Flavobacteriales</taxon>
        <taxon>Flavobacteriaceae</taxon>
        <taxon>Flavobacterium</taxon>
    </lineage>
</organism>